<feature type="repeat" description="ANK" evidence="11">
    <location>
        <begin position="319"/>
        <end position="351"/>
    </location>
</feature>
<feature type="transmembrane region" description="Helical" evidence="12">
    <location>
        <begin position="1226"/>
        <end position="1248"/>
    </location>
</feature>
<dbReference type="SMART" id="SM00248">
    <property type="entry name" value="ANK"/>
    <property type="match status" value="25"/>
</dbReference>
<dbReference type="PRINTS" id="PR01097">
    <property type="entry name" value="TRNSRECEPTRP"/>
</dbReference>
<dbReference type="InterPro" id="IPR002153">
    <property type="entry name" value="TRPC_channel"/>
</dbReference>
<keyword evidence="8 12" id="KW-0472">Membrane</keyword>
<feature type="repeat" description="ANK" evidence="11">
    <location>
        <begin position="186"/>
        <end position="218"/>
    </location>
</feature>
<dbReference type="PRINTS" id="PR01415">
    <property type="entry name" value="ANKYRIN"/>
</dbReference>
<dbReference type="InterPro" id="IPR005821">
    <property type="entry name" value="Ion_trans_dom"/>
</dbReference>
<dbReference type="InterPro" id="IPR036770">
    <property type="entry name" value="Ankyrin_rpt-contain_sf"/>
</dbReference>
<feature type="repeat" description="ANK" evidence="11">
    <location>
        <begin position="80"/>
        <end position="100"/>
    </location>
</feature>
<dbReference type="GO" id="GO:0005262">
    <property type="term" value="F:calcium channel activity"/>
    <property type="evidence" value="ECO:0007669"/>
    <property type="project" value="InterPro"/>
</dbReference>
<feature type="non-terminal residue" evidence="14">
    <location>
        <position position="1471"/>
    </location>
</feature>
<feature type="repeat" description="ANK" evidence="11">
    <location>
        <begin position="219"/>
        <end position="251"/>
    </location>
</feature>
<evidence type="ECO:0000256" key="5">
    <source>
        <dbReference type="ARBA" id="ARBA00022989"/>
    </source>
</evidence>
<feature type="repeat" description="ANK" evidence="11">
    <location>
        <begin position="780"/>
        <end position="801"/>
    </location>
</feature>
<feature type="transmembrane region" description="Helical" evidence="12">
    <location>
        <begin position="1297"/>
        <end position="1324"/>
    </location>
</feature>
<dbReference type="SUPFAM" id="SSF48403">
    <property type="entry name" value="Ankyrin repeat"/>
    <property type="match status" value="3"/>
</dbReference>
<keyword evidence="7" id="KW-0406">Ion transport</keyword>
<keyword evidence="6 11" id="KW-0040">ANK repeat</keyword>
<dbReference type="PROSITE" id="PS50297">
    <property type="entry name" value="ANK_REP_REGION"/>
    <property type="match status" value="18"/>
</dbReference>
<evidence type="ECO:0000256" key="8">
    <source>
        <dbReference type="ARBA" id="ARBA00023136"/>
    </source>
</evidence>
<dbReference type="PANTHER" id="PTHR24198:SF165">
    <property type="entry name" value="ANKYRIN REPEAT-CONTAINING PROTEIN-RELATED"/>
    <property type="match status" value="1"/>
</dbReference>
<feature type="repeat" description="ANK" evidence="11">
    <location>
        <begin position="150"/>
        <end position="182"/>
    </location>
</feature>
<sequence length="1471" mass="162470">TEISGSVSERRLKLLHLALTGQWTTLEQILNGLEKGDPEISQVDEETGLSLLMVAVRENRLSIVEKLLELEVSTEEKTTDGQTALHIAAAVSKEDIVELLSRNTEPNTPGGPKAQLPLHYAASRSDGSLSVVRTLLRVSKKDARLTPDTDGYIPLLLAVKAGNIDIVKELLSELTESQLQAQIQGNGDMALHICCRRKDIEMAKVLAEFNANLDCQNDEGQTPLHIAAWEGDRAMMKFFYYKLANPNIADKRDRDPLHIAGERGHTNVIEILSDSFKSDVLERTKDGSTLLHIASQNGHPKTVLAFINKGVPLHMPNKYGAVCLHEAAKCGHTAVVEVLLMKGAHIDAITKDGLTALHIAAQNCRPQVVQMLLGLGAQVEIKAGKDMETPLHIAARVEQGETVAEMLLKSGAEVNTEQENGETAMHIAARHGSLKIMRLLVEEGAHLTWRSKAEETPLHVAVRHCHVHMVEEILNSLTCKRSREEAELCVSQENQKGDTSLHLAAEIQKYTVHKDDEDVLIIRILMGYSANIEAANRQTGETPIHYCARVGNVEVLQEMLSNVTSQCLQTAINKQDKAGRSALLLAAEQGHTPVVKLLLENNARVDVFDESKQTPLHLAAASGQLDVCSSLLNLGADITATDIDEQTPLHLAAEHDHSDVVKLFLKCRPELATQPNKQGDTCISIAAAKGSLTVIQELLMFYQGSLPKLHSKVNGSTPLHLATAGGHDKVVFTLMEAGASATEEDLEGMTAIHLAARHGHLKILEDLKGSVPLEISSSKTGETALHVAASSGQVDIVREILTQVPATICSQRPSTRKDKIEFGYTPLHLAAKSGHENMVRLLLNSPQVLTEAKTTLKHSTPLHLAAENGHTAVVGLLLNKSSSLLNEEDKQGRTCLHLASDGGHVATVKVLLCQGANINHKDKFVVDLMVCGKLNANIALEELVIYSAAPLATAVRLSRALSLESLRDKVRASDLQEAAKHCESMASTLLNLASTAERLNAGMVLRAVDRQGFSMLDCLIEKRQKQVLSMDAVQMYLTEMWYNNKQWKSWEILLLFFCMLTCPLLWLALSLPKKDSTFNRTPIVKFMSHLVSHIFLMAFIILTIVYPYMSPSAMDQLIPGWYEWLLLIWLCGMLVSELSQRAKRSGFAWNRVLLLCVTATAFFSHLLAVILQSPQKASQCMFIRNILLAVAVTLGFIQLLEFLMFHHLFGPWAIIIKSLMKDLCRFAIILLLFLMAFSLSFSAIYQPVYSKTSNDSMNCVSKNASEPLMTPLNLSVLLFFALFGLTERKELTNTKQICGLTDLVFGIYLVVTVIVLLNLLIAMMSNTYQRIQDQSDTEWKFGRAILIRDISRKSGSPPPFNLLTDLFFFVMSCCKRGGKLCSVKRQDQVSIVEEADLPEIHSRTKPQTTICCFRGNQRTQTLSEGPLCWMPQTGELKSIENVTDWTKVVQRFLALRKENVNTPPKTDSSLE</sequence>
<evidence type="ECO:0000256" key="3">
    <source>
        <dbReference type="ARBA" id="ARBA00022692"/>
    </source>
</evidence>
<feature type="repeat" description="ANK" evidence="11">
    <location>
        <begin position="386"/>
        <end position="419"/>
    </location>
</feature>
<dbReference type="Pfam" id="PF00520">
    <property type="entry name" value="Ion_trans"/>
    <property type="match status" value="1"/>
</dbReference>
<feature type="repeat" description="ANK" evidence="11">
    <location>
        <begin position="578"/>
        <end position="610"/>
    </location>
</feature>
<evidence type="ECO:0000313" key="14">
    <source>
        <dbReference type="EMBL" id="KAK3511793.1"/>
    </source>
</evidence>
<keyword evidence="3 12" id="KW-0812">Transmembrane</keyword>
<feature type="repeat" description="ANK" evidence="11">
    <location>
        <begin position="822"/>
        <end position="844"/>
    </location>
</feature>
<keyword evidence="9" id="KW-0407">Ion channel</keyword>
<evidence type="ECO:0000256" key="10">
    <source>
        <dbReference type="ARBA" id="ARBA00036634"/>
    </source>
</evidence>
<feature type="repeat" description="ANK" evidence="11">
    <location>
        <begin position="352"/>
        <end position="384"/>
    </location>
</feature>
<evidence type="ECO:0000313" key="15">
    <source>
        <dbReference type="Proteomes" id="UP001274896"/>
    </source>
</evidence>
<dbReference type="InterPro" id="IPR002110">
    <property type="entry name" value="Ankyrin_rpt"/>
</dbReference>
<proteinExistence type="predicted"/>
<feature type="repeat" description="ANK" evidence="11">
    <location>
        <begin position="539"/>
        <end position="562"/>
    </location>
</feature>
<feature type="repeat" description="ANK" evidence="11">
    <location>
        <begin position="611"/>
        <end position="643"/>
    </location>
</feature>
<gene>
    <name evidence="14" type="ORF">QTP70_023189</name>
</gene>
<feature type="repeat" description="ANK" evidence="11">
    <location>
        <begin position="496"/>
        <end position="537"/>
    </location>
</feature>
<feature type="repeat" description="ANK" evidence="11">
    <location>
        <begin position="891"/>
        <end position="923"/>
    </location>
</feature>
<dbReference type="EMBL" id="JAUCMX010000024">
    <property type="protein sequence ID" value="KAK3511793.1"/>
    <property type="molecule type" value="Genomic_DNA"/>
</dbReference>
<dbReference type="Pfam" id="PF00023">
    <property type="entry name" value="Ank"/>
    <property type="match status" value="5"/>
</dbReference>
<comment type="subcellular location">
    <subcellularLocation>
        <location evidence="1">Membrane</location>
        <topology evidence="1">Multi-pass membrane protein</topology>
    </subcellularLocation>
</comment>
<feature type="repeat" description="ANK" evidence="11">
    <location>
        <begin position="286"/>
        <end position="318"/>
    </location>
</feature>
<accession>A0AAE0Q2H7</accession>
<feature type="transmembrane region" description="Helical" evidence="12">
    <location>
        <begin position="1183"/>
        <end position="1205"/>
    </location>
</feature>
<evidence type="ECO:0000256" key="6">
    <source>
        <dbReference type="ARBA" id="ARBA00023043"/>
    </source>
</evidence>
<feature type="repeat" description="ANK" evidence="11">
    <location>
        <begin position="857"/>
        <end position="889"/>
    </location>
</feature>
<feature type="repeat" description="ANK" evidence="11">
    <location>
        <begin position="420"/>
        <end position="452"/>
    </location>
</feature>
<evidence type="ECO:0000256" key="9">
    <source>
        <dbReference type="ARBA" id="ARBA00023303"/>
    </source>
</evidence>
<feature type="repeat" description="ANK" evidence="11">
    <location>
        <begin position="644"/>
        <end position="676"/>
    </location>
</feature>
<dbReference type="Gene3D" id="1.25.40.20">
    <property type="entry name" value="Ankyrin repeat-containing domain"/>
    <property type="match status" value="8"/>
</dbReference>
<feature type="transmembrane region" description="Helical" evidence="12">
    <location>
        <begin position="1268"/>
        <end position="1285"/>
    </location>
</feature>
<evidence type="ECO:0000256" key="2">
    <source>
        <dbReference type="ARBA" id="ARBA00022448"/>
    </source>
</evidence>
<reference evidence="14" key="1">
    <citation type="submission" date="2023-06" db="EMBL/GenBank/DDBJ databases">
        <title>Male Hemibagrus guttatus genome.</title>
        <authorList>
            <person name="Bian C."/>
        </authorList>
    </citation>
    <scope>NUCLEOTIDE SEQUENCE</scope>
    <source>
        <strain evidence="14">Male_cb2023</strain>
        <tissue evidence="14">Muscle</tissue>
    </source>
</reference>
<keyword evidence="2" id="KW-0813">Transport</keyword>
<evidence type="ECO:0000256" key="12">
    <source>
        <dbReference type="SAM" id="Phobius"/>
    </source>
</evidence>
<keyword evidence="5 12" id="KW-1133">Transmembrane helix</keyword>
<evidence type="ECO:0000259" key="13">
    <source>
        <dbReference type="Pfam" id="PF00520"/>
    </source>
</evidence>
<feature type="domain" description="Ion transport" evidence="13">
    <location>
        <begin position="1048"/>
        <end position="1335"/>
    </location>
</feature>
<protein>
    <recommendedName>
        <fullName evidence="13">Ion transport domain-containing protein</fullName>
    </recommendedName>
</protein>
<dbReference type="Pfam" id="PF12796">
    <property type="entry name" value="Ank_2"/>
    <property type="match status" value="7"/>
</dbReference>
<feature type="transmembrane region" description="Helical" evidence="12">
    <location>
        <begin position="1090"/>
        <end position="1109"/>
    </location>
</feature>
<keyword evidence="4" id="KW-0677">Repeat</keyword>
<feature type="transmembrane region" description="Helical" evidence="12">
    <location>
        <begin position="1152"/>
        <end position="1171"/>
    </location>
</feature>
<dbReference type="PROSITE" id="PS50088">
    <property type="entry name" value="ANK_REPEAT"/>
    <property type="match status" value="20"/>
</dbReference>
<comment type="catalytic activity">
    <reaction evidence="10">
        <text>Ca(2+)(in) = Ca(2+)(out)</text>
        <dbReference type="Rhea" id="RHEA:29671"/>
        <dbReference type="ChEBI" id="CHEBI:29108"/>
    </reaction>
</comment>
<keyword evidence="15" id="KW-1185">Reference proteome</keyword>
<evidence type="ECO:0000256" key="7">
    <source>
        <dbReference type="ARBA" id="ARBA00023065"/>
    </source>
</evidence>
<dbReference type="Proteomes" id="UP001274896">
    <property type="component" value="Unassembled WGS sequence"/>
</dbReference>
<feature type="repeat" description="ANK" evidence="11">
    <location>
        <begin position="747"/>
        <end position="767"/>
    </location>
</feature>
<dbReference type="GO" id="GO:0016020">
    <property type="term" value="C:membrane"/>
    <property type="evidence" value="ECO:0007669"/>
    <property type="project" value="UniProtKB-SubCell"/>
</dbReference>
<comment type="caution">
    <text evidence="14">The sequence shown here is derived from an EMBL/GenBank/DDBJ whole genome shotgun (WGS) entry which is preliminary data.</text>
</comment>
<dbReference type="PANTHER" id="PTHR24198">
    <property type="entry name" value="ANKYRIN REPEAT AND PROTEIN KINASE DOMAIN-CONTAINING PROTEIN"/>
    <property type="match status" value="1"/>
</dbReference>
<feature type="transmembrane region" description="Helical" evidence="12">
    <location>
        <begin position="1050"/>
        <end position="1069"/>
    </location>
</feature>
<organism evidence="14 15">
    <name type="scientific">Hemibagrus guttatus</name>
    <dbReference type="NCBI Taxonomy" id="175788"/>
    <lineage>
        <taxon>Eukaryota</taxon>
        <taxon>Metazoa</taxon>
        <taxon>Chordata</taxon>
        <taxon>Craniata</taxon>
        <taxon>Vertebrata</taxon>
        <taxon>Euteleostomi</taxon>
        <taxon>Actinopterygii</taxon>
        <taxon>Neopterygii</taxon>
        <taxon>Teleostei</taxon>
        <taxon>Ostariophysi</taxon>
        <taxon>Siluriformes</taxon>
        <taxon>Bagridae</taxon>
        <taxon>Hemibagrus</taxon>
    </lineage>
</organism>
<evidence type="ECO:0000256" key="1">
    <source>
        <dbReference type="ARBA" id="ARBA00004141"/>
    </source>
</evidence>
<feature type="transmembrane region" description="Helical" evidence="12">
    <location>
        <begin position="1121"/>
        <end position="1140"/>
    </location>
</feature>
<name>A0AAE0Q2H7_9TELE</name>
<evidence type="ECO:0000256" key="4">
    <source>
        <dbReference type="ARBA" id="ARBA00022737"/>
    </source>
</evidence>
<evidence type="ECO:0000256" key="11">
    <source>
        <dbReference type="PROSITE-ProRule" id="PRU00023"/>
    </source>
</evidence>
<feature type="repeat" description="ANK" evidence="11">
    <location>
        <begin position="714"/>
        <end position="746"/>
    </location>
</feature>